<organism evidence="1 2">
    <name type="scientific">Panagrolaimus sp. PS1159</name>
    <dbReference type="NCBI Taxonomy" id="55785"/>
    <lineage>
        <taxon>Eukaryota</taxon>
        <taxon>Metazoa</taxon>
        <taxon>Ecdysozoa</taxon>
        <taxon>Nematoda</taxon>
        <taxon>Chromadorea</taxon>
        <taxon>Rhabditida</taxon>
        <taxon>Tylenchina</taxon>
        <taxon>Panagrolaimomorpha</taxon>
        <taxon>Panagrolaimoidea</taxon>
        <taxon>Panagrolaimidae</taxon>
        <taxon>Panagrolaimus</taxon>
    </lineage>
</organism>
<evidence type="ECO:0000313" key="2">
    <source>
        <dbReference type="WBParaSite" id="PS1159_v2.g18772.t1"/>
    </source>
</evidence>
<proteinExistence type="predicted"/>
<protein>
    <submittedName>
        <fullName evidence="2">BRCT domain-containing protein</fullName>
    </submittedName>
</protein>
<sequence length="1119" mass="123952">MEVDKHPPNSSQSFSGTAEDSMDTSIGKTTTSALSPEKSLFGNSADKLRESNLESIVSNGNTSSNGKETFEESNDTNEKVEDQMEVDISKDNVEEEDSKDDSLENKMEILLDDKKSDDKPVKDNKNITKNGEDKKEEKEIEDKANEELCIRREVTPLTDKEVERTVEIEKDVTPENVETDTKEDEEEADETPAKEDIPEHEAPSTRRSTRRSNASASKPVATPKATSKNAKKGKATPVAKKNDSEEDKEDEEKEGKTTEVEETERDESQTETPSTRRNLRTPKSAAKEVKIPASSSKAKKSESKEEAPVAEEPATGGRRRSTRTAVVKKEEEVKTPAKTVKKEPAASTKNTRKRGVPKEEKAEDEKEEEAVSESETKTPAAKRAKKEEVSEETKAKPSPRRSSTRAKATAKTSATKSPASKTPKGKATPKKIKQESEAEDVEMESEEEVEEEEQTEEEEKPTKAGQKTPKRAPPKRGSATGKRQTKAGNRKRNASEPSDPNDPFNFDAKKDEHPELFKSVHVERQSYGNIKFFKSPNAGSASKYASMEKNATERRSLIPETSPTSAANTPGSSKTSRTPASTKKSPVRRGRISLKGITEHVNANETVDFENDSEKDVEEPKKPKTPKVDTSAIAKPPKIQEEAPKLSSEEQVAADDESNAHFPKGARVYAIWGKEYYSAICDDSDGLGRYKVFYTEDQSIRNIPRAGVIPLYMIKEGSDVSVLGEKDEDGERAIYGGKVLEIPSIKNIEEWHRGLYKIEVQNEEHPEPESREIEWFDIYFTEPQYKQIIKTIKNPTVVDAENVIDSGRRTRRSTAAVTAASVATTTPSSTTTSSATPKPRGKPGPKPKGTPKETPTPKKIEKAKEASPEAEAEDTSKGEESGLETNKNPSKFFDKLQFILTSANRQTGPPPFTKKEVRKQIESRGGNVVETFESMNPELTTYLIADTFYRTHKYLTALSLSVPTVSFKWIEKCVEENKLADYNDFMLDAGESETTKEVYKWKPLKGKILVGKKVAVYSRRGAPATNNGIDFCQIWGPIVVNLGAELVKYPTETEKAVEFFKNKDTTDYFIADDGTPQELINAVSEGSGIPVTSEWIIQTIITGILATTSGNESYILPTN</sequence>
<dbReference type="WBParaSite" id="PS1159_v2.g18772.t1">
    <property type="protein sequence ID" value="PS1159_v2.g18772.t1"/>
    <property type="gene ID" value="PS1159_v2.g18772"/>
</dbReference>
<evidence type="ECO:0000313" key="1">
    <source>
        <dbReference type="Proteomes" id="UP000887580"/>
    </source>
</evidence>
<reference evidence="2" key="1">
    <citation type="submission" date="2022-11" db="UniProtKB">
        <authorList>
            <consortium name="WormBaseParasite"/>
        </authorList>
    </citation>
    <scope>IDENTIFICATION</scope>
</reference>
<name>A0AC35FMA3_9BILA</name>
<accession>A0AC35FMA3</accession>
<dbReference type="Proteomes" id="UP000887580">
    <property type="component" value="Unplaced"/>
</dbReference>